<organism evidence="1 2">
    <name type="scientific">Mangrovibacillus cuniculi</name>
    <dbReference type="NCBI Taxonomy" id="2593652"/>
    <lineage>
        <taxon>Bacteria</taxon>
        <taxon>Bacillati</taxon>
        <taxon>Bacillota</taxon>
        <taxon>Bacilli</taxon>
        <taxon>Bacillales</taxon>
        <taxon>Bacillaceae</taxon>
        <taxon>Mangrovibacillus</taxon>
    </lineage>
</organism>
<proteinExistence type="predicted"/>
<sequence>MSFNNTEQKTEQHVNAIKPPASLSVQQVELAKKFVKAKMLEGFTVGGFCKENRLSTSTWYEWQESADFKKYMDEVQSAVIPSDERDAFQAMKKHILKLAYLQNPTPKQVELFMDTFEYVAEADKKERMKALGISDEAKGSDEKTIEEKRKRLLTRLKG</sequence>
<gene>
    <name evidence="1" type="ORF">G8O30_10590</name>
</gene>
<name>A0A7S8HG09_9BACI</name>
<accession>A0A7S8HG09</accession>
<evidence type="ECO:0008006" key="3">
    <source>
        <dbReference type="Google" id="ProtNLM"/>
    </source>
</evidence>
<dbReference type="Gene3D" id="1.10.10.60">
    <property type="entry name" value="Homeodomain-like"/>
    <property type="match status" value="1"/>
</dbReference>
<keyword evidence="2" id="KW-1185">Reference proteome</keyword>
<dbReference type="Proteomes" id="UP000593626">
    <property type="component" value="Chromosome"/>
</dbReference>
<dbReference type="KEGG" id="mcui:G8O30_10590"/>
<dbReference type="RefSeq" id="WP_239672035.1">
    <property type="nucleotide sequence ID" value="NZ_CP049742.1"/>
</dbReference>
<protein>
    <recommendedName>
        <fullName evidence="3">Homeodomain phBC6A51-type domain-containing protein</fullName>
    </recommendedName>
</protein>
<dbReference type="AlphaFoldDB" id="A0A7S8HG09"/>
<evidence type="ECO:0000313" key="1">
    <source>
        <dbReference type="EMBL" id="QPC47363.1"/>
    </source>
</evidence>
<reference evidence="1 2" key="1">
    <citation type="submission" date="2019-07" db="EMBL/GenBank/DDBJ databases">
        <title>Genome sequence of 2 isolates from Red Sea Mangroves.</title>
        <authorList>
            <person name="Sefrji F."/>
            <person name="Michoud G."/>
            <person name="Merlino G."/>
            <person name="Daffonchio D."/>
        </authorList>
    </citation>
    <scope>NUCLEOTIDE SEQUENCE [LARGE SCALE GENOMIC DNA]</scope>
    <source>
        <strain evidence="1 2">R1DC41</strain>
    </source>
</reference>
<dbReference type="EMBL" id="CP049742">
    <property type="protein sequence ID" value="QPC47363.1"/>
    <property type="molecule type" value="Genomic_DNA"/>
</dbReference>
<evidence type="ECO:0000313" key="2">
    <source>
        <dbReference type="Proteomes" id="UP000593626"/>
    </source>
</evidence>